<evidence type="ECO:0008006" key="4">
    <source>
        <dbReference type="Google" id="ProtNLM"/>
    </source>
</evidence>
<keyword evidence="1" id="KW-1133">Transmembrane helix</keyword>
<dbReference type="Proteomes" id="UP001141253">
    <property type="component" value="Chromosome 5"/>
</dbReference>
<feature type="transmembrane region" description="Helical" evidence="1">
    <location>
        <begin position="64"/>
        <end position="83"/>
    </location>
</feature>
<keyword evidence="3" id="KW-1185">Reference proteome</keyword>
<reference evidence="2" key="1">
    <citation type="submission" date="2022-10" db="EMBL/GenBank/DDBJ databases">
        <authorList>
            <person name="Hyden B.L."/>
            <person name="Feng K."/>
            <person name="Yates T."/>
            <person name="Jawdy S."/>
            <person name="Smart L.B."/>
            <person name="Muchero W."/>
        </authorList>
    </citation>
    <scope>NUCLEOTIDE SEQUENCE</scope>
    <source>
        <tissue evidence="2">Shoot tip</tissue>
    </source>
</reference>
<keyword evidence="1" id="KW-0812">Transmembrane</keyword>
<organism evidence="2 3">
    <name type="scientific">Salix suchowensis</name>
    <dbReference type="NCBI Taxonomy" id="1278906"/>
    <lineage>
        <taxon>Eukaryota</taxon>
        <taxon>Viridiplantae</taxon>
        <taxon>Streptophyta</taxon>
        <taxon>Embryophyta</taxon>
        <taxon>Tracheophyta</taxon>
        <taxon>Spermatophyta</taxon>
        <taxon>Magnoliopsida</taxon>
        <taxon>eudicotyledons</taxon>
        <taxon>Gunneridae</taxon>
        <taxon>Pentapetalae</taxon>
        <taxon>rosids</taxon>
        <taxon>fabids</taxon>
        <taxon>Malpighiales</taxon>
        <taxon>Salicaceae</taxon>
        <taxon>Saliceae</taxon>
        <taxon>Salix</taxon>
    </lineage>
</organism>
<accession>A0ABQ9CHA1</accession>
<evidence type="ECO:0000256" key="1">
    <source>
        <dbReference type="SAM" id="Phobius"/>
    </source>
</evidence>
<proteinExistence type="predicted"/>
<comment type="caution">
    <text evidence="2">The sequence shown here is derived from an EMBL/GenBank/DDBJ whole genome shotgun (WGS) entry which is preliminary data.</text>
</comment>
<evidence type="ECO:0000313" key="2">
    <source>
        <dbReference type="EMBL" id="KAJ6399106.1"/>
    </source>
</evidence>
<dbReference type="EMBL" id="JAPFFI010000003">
    <property type="protein sequence ID" value="KAJ6399106.1"/>
    <property type="molecule type" value="Genomic_DNA"/>
</dbReference>
<evidence type="ECO:0000313" key="3">
    <source>
        <dbReference type="Proteomes" id="UP001141253"/>
    </source>
</evidence>
<keyword evidence="1" id="KW-0472">Membrane</keyword>
<protein>
    <recommendedName>
        <fullName evidence="4">Transmembrane protein</fullName>
    </recommendedName>
</protein>
<gene>
    <name evidence="2" type="ORF">OIU77_019786</name>
</gene>
<sequence length="130" mass="15211">MLRRDRDEVVEDRPEFLGFDDAITFDDAISGGGRDLFFFLPIFQLQFINLLLLLFKFYFQSGVLLLLGLVFERFWVLSLLFCWDQGDSLDRMKACIERVRFCRTGWAGGVALADLRGWGCWEVFSFLFLL</sequence>
<reference evidence="2" key="2">
    <citation type="journal article" date="2023" name="Int. J. Mol. Sci.">
        <title>De Novo Assembly and Annotation of 11 Diverse Shrub Willow (Salix) Genomes Reveals Novel Gene Organization in Sex-Linked Regions.</title>
        <authorList>
            <person name="Hyden B."/>
            <person name="Feng K."/>
            <person name="Yates T.B."/>
            <person name="Jawdy S."/>
            <person name="Cereghino C."/>
            <person name="Smart L.B."/>
            <person name="Muchero W."/>
        </authorList>
    </citation>
    <scope>NUCLEOTIDE SEQUENCE</scope>
    <source>
        <tissue evidence="2">Shoot tip</tissue>
    </source>
</reference>
<feature type="transmembrane region" description="Helical" evidence="1">
    <location>
        <begin position="36"/>
        <end position="58"/>
    </location>
</feature>
<name>A0ABQ9CHA1_9ROSI</name>